<keyword evidence="1" id="KW-0472">Membrane</keyword>
<dbReference type="Proteomes" id="UP000242520">
    <property type="component" value="Unassembled WGS sequence"/>
</dbReference>
<sequence length="319" mass="36640">MKKHSVGGQAVIEGVMMKNEEKIAVAVRKQTGDIELDKKSVKSWVKDKGFNKIPFLRGGFILFETMAEGIKSLNFSAQFFEDEEDEEPSKFENFLNNVFNEKASDILIYISLFIALIFSVLLFILLPTFLGGVLKHFTESIIILNLFEGLIRIGIFLGYVYLISLNNDIKRVFQYHGAEHKSIYCYEQGLPLTVENARKFSTLHPRCGTNFMFIVMIISLLVYSLFGWPNPIMRVVYRLICLPVVAGISYEIIKLAGKYDNKFMRIVVFPGMMLQKVTTKEPDDEQLEVALCALRAVLDEEVKFDEYKRCDNQFDERAE</sequence>
<evidence type="ECO:0000256" key="1">
    <source>
        <dbReference type="SAM" id="Phobius"/>
    </source>
</evidence>
<dbReference type="InterPro" id="IPR010787">
    <property type="entry name" value="DUF1385"/>
</dbReference>
<gene>
    <name evidence="2" type="ORF">SAMN02744040_01261</name>
</gene>
<name>A0A1M5R845_9FIRM</name>
<dbReference type="EMBL" id="FQXH01000011">
    <property type="protein sequence ID" value="SHH22348.1"/>
    <property type="molecule type" value="Genomic_DNA"/>
</dbReference>
<keyword evidence="1" id="KW-0812">Transmembrane</keyword>
<accession>A0A1M5R845</accession>
<feature type="transmembrane region" description="Helical" evidence="1">
    <location>
        <begin position="106"/>
        <end position="130"/>
    </location>
</feature>
<protein>
    <submittedName>
        <fullName evidence="2">Uncharacterized conserved protein YqhQ</fullName>
    </submittedName>
</protein>
<dbReference type="OrthoDB" id="9784805at2"/>
<feature type="transmembrane region" description="Helical" evidence="1">
    <location>
        <begin position="142"/>
        <end position="162"/>
    </location>
</feature>
<proteinExistence type="predicted"/>
<organism evidence="2 3">
    <name type="scientific">Tepidibacter thalassicus DSM 15285</name>
    <dbReference type="NCBI Taxonomy" id="1123350"/>
    <lineage>
        <taxon>Bacteria</taxon>
        <taxon>Bacillati</taxon>
        <taxon>Bacillota</taxon>
        <taxon>Clostridia</taxon>
        <taxon>Peptostreptococcales</taxon>
        <taxon>Peptostreptococcaceae</taxon>
        <taxon>Tepidibacter</taxon>
    </lineage>
</organism>
<keyword evidence="1" id="KW-1133">Transmembrane helix</keyword>
<dbReference type="AlphaFoldDB" id="A0A1M5R845"/>
<reference evidence="3" key="1">
    <citation type="submission" date="2016-11" db="EMBL/GenBank/DDBJ databases">
        <authorList>
            <person name="Varghese N."/>
            <person name="Submissions S."/>
        </authorList>
    </citation>
    <scope>NUCLEOTIDE SEQUENCE [LARGE SCALE GENOMIC DNA]</scope>
    <source>
        <strain evidence="3">DSM 15285</strain>
    </source>
</reference>
<feature type="transmembrane region" description="Helical" evidence="1">
    <location>
        <begin position="235"/>
        <end position="256"/>
    </location>
</feature>
<evidence type="ECO:0000313" key="3">
    <source>
        <dbReference type="Proteomes" id="UP000242520"/>
    </source>
</evidence>
<evidence type="ECO:0000313" key="2">
    <source>
        <dbReference type="EMBL" id="SHH22348.1"/>
    </source>
</evidence>
<keyword evidence="3" id="KW-1185">Reference proteome</keyword>
<dbReference type="PANTHER" id="PTHR42867:SF1">
    <property type="entry name" value="MEMBRANE PROTEIN-RELATED"/>
    <property type="match status" value="1"/>
</dbReference>
<feature type="transmembrane region" description="Helical" evidence="1">
    <location>
        <begin position="208"/>
        <end position="229"/>
    </location>
</feature>
<dbReference type="STRING" id="1123350.SAMN02744040_01261"/>
<dbReference type="RefSeq" id="WP_072724757.1">
    <property type="nucleotide sequence ID" value="NZ_FQXH01000011.1"/>
</dbReference>
<dbReference type="Pfam" id="PF07136">
    <property type="entry name" value="DUF1385"/>
    <property type="match status" value="1"/>
</dbReference>
<dbReference type="PANTHER" id="PTHR42867">
    <property type="entry name" value="MEMBRANE PROTEIN-RELATED"/>
    <property type="match status" value="1"/>
</dbReference>